<dbReference type="AlphaFoldDB" id="A0A6I4IMH3"/>
<dbReference type="Proteomes" id="UP000429232">
    <property type="component" value="Chromosome"/>
</dbReference>
<dbReference type="RefSeq" id="WP_157522424.1">
    <property type="nucleotide sequence ID" value="NZ_CP066775.1"/>
</dbReference>
<organism evidence="1 2">
    <name type="scientific">Mucilaginibacter ginkgonis</name>
    <dbReference type="NCBI Taxonomy" id="2682091"/>
    <lineage>
        <taxon>Bacteria</taxon>
        <taxon>Pseudomonadati</taxon>
        <taxon>Bacteroidota</taxon>
        <taxon>Sphingobacteriia</taxon>
        <taxon>Sphingobacteriales</taxon>
        <taxon>Sphingobacteriaceae</taxon>
        <taxon>Mucilaginibacter</taxon>
    </lineage>
</organism>
<evidence type="ECO:0000313" key="2">
    <source>
        <dbReference type="Proteomes" id="UP000429232"/>
    </source>
</evidence>
<gene>
    <name evidence="1" type="ORF">GO620_002420</name>
</gene>
<sequence length="297" mass="32624">MSSDKKISQLTPYPLITGNELSVLSDGVTDYQFTFSVLLQYLSNNIGNRLNTTFGTTLPQNYEGENGDIFINTASNTFAQKVNGVWIVKYQQQVNATQTKFGFGAPANSNGINDDVYVDTSTGIFYKKSNEMWMQVFSMQTGPAGPPGTKGNTGADGINGNTILSGGNDPSNLSDGKDGDYYINTSTWKIFGPKTNHAWPAGLQIVQTLADGLVIPMNSLKLSTPSETTLRLTWDTDLKNQFGPGKRPVMFLRCDSMNGTYKWDTSVQPKYNKDAQGNIASIDFETLLTDYYELNII</sequence>
<keyword evidence="2" id="KW-1185">Reference proteome</keyword>
<reference evidence="1 2" key="1">
    <citation type="submission" date="2020-12" db="EMBL/GenBank/DDBJ databases">
        <title>HMF7856_wgs.fasta genome submission.</title>
        <authorList>
            <person name="Kang H."/>
            <person name="Kim H."/>
            <person name="Joh K."/>
        </authorList>
    </citation>
    <scope>NUCLEOTIDE SEQUENCE [LARGE SCALE GENOMIC DNA]</scope>
    <source>
        <strain evidence="1 2">HMF7856</strain>
    </source>
</reference>
<evidence type="ECO:0008006" key="3">
    <source>
        <dbReference type="Google" id="ProtNLM"/>
    </source>
</evidence>
<name>A0A6I4IMH3_9SPHI</name>
<protein>
    <recommendedName>
        <fullName evidence="3">Collagen triple helix repeat protein</fullName>
    </recommendedName>
</protein>
<evidence type="ECO:0000313" key="1">
    <source>
        <dbReference type="EMBL" id="QQL50329.1"/>
    </source>
</evidence>
<proteinExistence type="predicted"/>
<dbReference type="EMBL" id="CP066775">
    <property type="protein sequence ID" value="QQL50329.1"/>
    <property type="molecule type" value="Genomic_DNA"/>
</dbReference>
<accession>A0A6I4IMH3</accession>
<dbReference type="KEGG" id="mgik:GO620_002420"/>